<keyword evidence="1" id="KW-0802">TPR repeat</keyword>
<proteinExistence type="predicted"/>
<dbReference type="Pfam" id="PF13414">
    <property type="entry name" value="TPR_11"/>
    <property type="match status" value="1"/>
</dbReference>
<dbReference type="EMBL" id="JACGWS010000009">
    <property type="protein sequence ID" value="MBC8755980.1"/>
    <property type="molecule type" value="Genomic_DNA"/>
</dbReference>
<name>A0ABR7QBP0_9FLAO</name>
<dbReference type="PROSITE" id="PS50005">
    <property type="entry name" value="TPR"/>
    <property type="match status" value="1"/>
</dbReference>
<accession>A0ABR7QBP0</accession>
<evidence type="ECO:0000313" key="3">
    <source>
        <dbReference type="Proteomes" id="UP000619238"/>
    </source>
</evidence>
<reference evidence="2 3" key="1">
    <citation type="submission" date="2020-07" db="EMBL/GenBank/DDBJ databases">
        <title>Description of Kordia aestuariivivens sp. nov., isolated from a tidal flat.</title>
        <authorList>
            <person name="Park S."/>
            <person name="Yoon J.-H."/>
        </authorList>
    </citation>
    <scope>NUCLEOTIDE SEQUENCE [LARGE SCALE GENOMIC DNA]</scope>
    <source>
        <strain evidence="2 3">YSTF-M3</strain>
    </source>
</reference>
<comment type="caution">
    <text evidence="2">The sequence shown here is derived from an EMBL/GenBank/DDBJ whole genome shotgun (WGS) entry which is preliminary data.</text>
</comment>
<dbReference type="Gene3D" id="1.25.40.10">
    <property type="entry name" value="Tetratricopeptide repeat domain"/>
    <property type="match status" value="1"/>
</dbReference>
<dbReference type="SUPFAM" id="SSF48452">
    <property type="entry name" value="TPR-like"/>
    <property type="match status" value="1"/>
</dbReference>
<dbReference type="InterPro" id="IPR011990">
    <property type="entry name" value="TPR-like_helical_dom_sf"/>
</dbReference>
<dbReference type="InterPro" id="IPR019734">
    <property type="entry name" value="TPR_rpt"/>
</dbReference>
<protein>
    <submittedName>
        <fullName evidence="2">Tetratricopeptide repeat protein</fullName>
    </submittedName>
</protein>
<gene>
    <name evidence="2" type="ORF">H2O64_14980</name>
</gene>
<dbReference type="RefSeq" id="WP_187563022.1">
    <property type="nucleotide sequence ID" value="NZ_JACGWS010000009.1"/>
</dbReference>
<organism evidence="2 3">
    <name type="scientific">Kordia aestuariivivens</name>
    <dbReference type="NCBI Taxonomy" id="2759037"/>
    <lineage>
        <taxon>Bacteria</taxon>
        <taxon>Pseudomonadati</taxon>
        <taxon>Bacteroidota</taxon>
        <taxon>Flavobacteriia</taxon>
        <taxon>Flavobacteriales</taxon>
        <taxon>Flavobacteriaceae</taxon>
        <taxon>Kordia</taxon>
    </lineage>
</organism>
<evidence type="ECO:0000256" key="1">
    <source>
        <dbReference type="PROSITE-ProRule" id="PRU00339"/>
    </source>
</evidence>
<dbReference type="Proteomes" id="UP000619238">
    <property type="component" value="Unassembled WGS sequence"/>
</dbReference>
<evidence type="ECO:0000313" key="2">
    <source>
        <dbReference type="EMBL" id="MBC8755980.1"/>
    </source>
</evidence>
<feature type="repeat" description="TPR" evidence="1">
    <location>
        <begin position="182"/>
        <end position="215"/>
    </location>
</feature>
<sequence length="313" mass="37774">MEYSNSDISEKQRLVFISFMEEIAKTYGKRKIMDYSPKDIKNLCSGINNFLEKNKNVDENKAKTIGFTTLKGYVEICQDENKELKYREYILNICSKYIGVFPKYKDFRNYIERSKNVLKLSNYKTNHLIYPYQNHNESKSIEIKVFDFNEISYELIENLNENGIKAHIKYYLKKVDEKEFDDKVNFWLGVLLLHNKQYRRAIKHLEESIDLNPDNEEYHYNLALAKFKGKRPSNLNKETANSVENDIKNAINLNPHKRKFQILAAIIREDYHNRRLYYYQWKEVRLEDLDYLEKDEIEFNRLLRLINLPDYYK</sequence>
<keyword evidence="3" id="KW-1185">Reference proteome</keyword>